<keyword evidence="4" id="KW-0998">Cell outer membrane</keyword>
<evidence type="ECO:0000256" key="4">
    <source>
        <dbReference type="ARBA" id="ARBA00023237"/>
    </source>
</evidence>
<evidence type="ECO:0000256" key="3">
    <source>
        <dbReference type="ARBA" id="ARBA00022764"/>
    </source>
</evidence>
<dbReference type="Proteomes" id="UP000245921">
    <property type="component" value="Unassembled WGS sequence"/>
</dbReference>
<reference evidence="6 7" key="1">
    <citation type="submission" date="2018-05" db="EMBL/GenBank/DDBJ databases">
        <title>Genomic Encyclopedia of Type Strains, Phase IV (KMG-IV): sequencing the most valuable type-strain genomes for metagenomic binning, comparative biology and taxonomic classification.</title>
        <authorList>
            <person name="Goeker M."/>
        </authorList>
    </citation>
    <scope>NUCLEOTIDE SEQUENCE [LARGE SCALE GENOMIC DNA]</scope>
    <source>
        <strain evidence="6 7">DSM 24906</strain>
    </source>
</reference>
<sequence length="131" mass="14847">MFMKGREGFTILEVLIVLGIIAIIGSIAVPVVGGVIKQANATKILTEMRQVQSATIQYVLIEGKDKSLTIDDLKNEELLNPKIDSNIILKEYNKRLYVVYDLDEPDIKYFKKVDKEINTEVEGRPSIFIDF</sequence>
<keyword evidence="3" id="KW-0574">Periplasm</keyword>
<dbReference type="GO" id="GO:0009279">
    <property type="term" value="C:cell outer membrane"/>
    <property type="evidence" value="ECO:0007669"/>
    <property type="project" value="UniProtKB-SubCell"/>
</dbReference>
<evidence type="ECO:0000256" key="2">
    <source>
        <dbReference type="ARBA" id="ARBA00004418"/>
    </source>
</evidence>
<proteinExistence type="predicted"/>
<organism evidence="6 7">
    <name type="scientific">Oceanotoga teriensis</name>
    <dbReference type="NCBI Taxonomy" id="515440"/>
    <lineage>
        <taxon>Bacteria</taxon>
        <taxon>Thermotogati</taxon>
        <taxon>Thermotogota</taxon>
        <taxon>Thermotogae</taxon>
        <taxon>Petrotogales</taxon>
        <taxon>Petrotogaceae</taxon>
        <taxon>Oceanotoga</taxon>
    </lineage>
</organism>
<keyword evidence="7" id="KW-1185">Reference proteome</keyword>
<evidence type="ECO:0000256" key="1">
    <source>
        <dbReference type="ARBA" id="ARBA00004203"/>
    </source>
</evidence>
<dbReference type="InterPro" id="IPR012902">
    <property type="entry name" value="N_methyl_site"/>
</dbReference>
<keyword evidence="5" id="KW-0472">Membrane</keyword>
<keyword evidence="5" id="KW-0812">Transmembrane</keyword>
<evidence type="ECO:0000256" key="5">
    <source>
        <dbReference type="SAM" id="Phobius"/>
    </source>
</evidence>
<comment type="caution">
    <text evidence="6">The sequence shown here is derived from an EMBL/GenBank/DDBJ whole genome shotgun (WGS) entry which is preliminary data.</text>
</comment>
<comment type="subcellular location">
    <subcellularLocation>
        <location evidence="1">Cell outer membrane</location>
        <topology evidence="1">Single-pass membrane protein</topology>
    </subcellularLocation>
    <subcellularLocation>
        <location evidence="2">Periplasm</location>
    </subcellularLocation>
</comment>
<dbReference type="EMBL" id="QGGI01000007">
    <property type="protein sequence ID" value="PWJ95083.1"/>
    <property type="molecule type" value="Genomic_DNA"/>
</dbReference>
<evidence type="ECO:0000313" key="6">
    <source>
        <dbReference type="EMBL" id="PWJ95083.1"/>
    </source>
</evidence>
<evidence type="ECO:0000313" key="7">
    <source>
        <dbReference type="Proteomes" id="UP000245921"/>
    </source>
</evidence>
<feature type="transmembrane region" description="Helical" evidence="5">
    <location>
        <begin position="12"/>
        <end position="36"/>
    </location>
</feature>
<dbReference type="AlphaFoldDB" id="A0AA45C711"/>
<dbReference type="Pfam" id="PF07963">
    <property type="entry name" value="N_methyl"/>
    <property type="match status" value="1"/>
</dbReference>
<dbReference type="GO" id="GO:0042597">
    <property type="term" value="C:periplasmic space"/>
    <property type="evidence" value="ECO:0007669"/>
    <property type="project" value="UniProtKB-SubCell"/>
</dbReference>
<protein>
    <submittedName>
        <fullName evidence="6">General secretion pathway protein G</fullName>
    </submittedName>
</protein>
<dbReference type="NCBIfam" id="TIGR02532">
    <property type="entry name" value="IV_pilin_GFxxxE"/>
    <property type="match status" value="1"/>
</dbReference>
<dbReference type="SUPFAM" id="SSF54523">
    <property type="entry name" value="Pili subunits"/>
    <property type="match status" value="1"/>
</dbReference>
<dbReference type="Gene3D" id="3.30.700.10">
    <property type="entry name" value="Glycoprotein, Type 4 Pilin"/>
    <property type="match status" value="1"/>
</dbReference>
<keyword evidence="5" id="KW-1133">Transmembrane helix</keyword>
<gene>
    <name evidence="6" type="ORF">C7380_10738</name>
</gene>
<dbReference type="InterPro" id="IPR045584">
    <property type="entry name" value="Pilin-like"/>
</dbReference>
<accession>A0AA45C711</accession>
<name>A0AA45C711_9BACT</name>